<sequence length="94" mass="10416">MSFPEVGMIDNNRLGVALREIREARGLTQLEVSRRARISTQTVSLIERTGEASWQSLRQIARALGLKAQLVISEKPIDEEVAIAAGATRVIDMR</sequence>
<gene>
    <name evidence="2" type="ORF">ACFOES_04475</name>
</gene>
<dbReference type="CDD" id="cd00093">
    <property type="entry name" value="HTH_XRE"/>
    <property type="match status" value="1"/>
</dbReference>
<dbReference type="InterPro" id="IPR001387">
    <property type="entry name" value="Cro/C1-type_HTH"/>
</dbReference>
<reference evidence="3" key="1">
    <citation type="journal article" date="2019" name="Int. J. Syst. Evol. Microbiol.">
        <title>The Global Catalogue of Microorganisms (GCM) 10K type strain sequencing project: providing services to taxonomists for standard genome sequencing and annotation.</title>
        <authorList>
            <consortium name="The Broad Institute Genomics Platform"/>
            <consortium name="The Broad Institute Genome Sequencing Center for Infectious Disease"/>
            <person name="Wu L."/>
            <person name="Ma J."/>
        </authorList>
    </citation>
    <scope>NUCLEOTIDE SEQUENCE [LARGE SCALE GENOMIC DNA]</scope>
    <source>
        <strain evidence="3">KCTC 62192</strain>
    </source>
</reference>
<protein>
    <submittedName>
        <fullName evidence="2">Helix-turn-helix domain-containing protein</fullName>
    </submittedName>
</protein>
<dbReference type="EMBL" id="JBHRSK010000004">
    <property type="protein sequence ID" value="MFC2967341.1"/>
    <property type="molecule type" value="Genomic_DNA"/>
</dbReference>
<dbReference type="Gene3D" id="1.10.260.40">
    <property type="entry name" value="lambda repressor-like DNA-binding domains"/>
    <property type="match status" value="1"/>
</dbReference>
<dbReference type="RefSeq" id="WP_377831977.1">
    <property type="nucleotide sequence ID" value="NZ_JBHRSK010000004.1"/>
</dbReference>
<dbReference type="SMART" id="SM00530">
    <property type="entry name" value="HTH_XRE"/>
    <property type="match status" value="1"/>
</dbReference>
<dbReference type="SUPFAM" id="SSF47413">
    <property type="entry name" value="lambda repressor-like DNA-binding domains"/>
    <property type="match status" value="1"/>
</dbReference>
<dbReference type="PROSITE" id="PS50943">
    <property type="entry name" value="HTH_CROC1"/>
    <property type="match status" value="1"/>
</dbReference>
<evidence type="ECO:0000313" key="3">
    <source>
        <dbReference type="Proteomes" id="UP001595443"/>
    </source>
</evidence>
<name>A0ABV7AE69_9RHOB</name>
<dbReference type="Proteomes" id="UP001595443">
    <property type="component" value="Unassembled WGS sequence"/>
</dbReference>
<proteinExistence type="predicted"/>
<feature type="domain" description="HTH cro/C1-type" evidence="1">
    <location>
        <begin position="18"/>
        <end position="71"/>
    </location>
</feature>
<accession>A0ABV7AE69</accession>
<organism evidence="2 3">
    <name type="scientific">Acidimangrovimonas pyrenivorans</name>
    <dbReference type="NCBI Taxonomy" id="2030798"/>
    <lineage>
        <taxon>Bacteria</taxon>
        <taxon>Pseudomonadati</taxon>
        <taxon>Pseudomonadota</taxon>
        <taxon>Alphaproteobacteria</taxon>
        <taxon>Rhodobacterales</taxon>
        <taxon>Paracoccaceae</taxon>
        <taxon>Acidimangrovimonas</taxon>
    </lineage>
</organism>
<comment type="caution">
    <text evidence="2">The sequence shown here is derived from an EMBL/GenBank/DDBJ whole genome shotgun (WGS) entry which is preliminary data.</text>
</comment>
<keyword evidence="3" id="KW-1185">Reference proteome</keyword>
<dbReference type="InterPro" id="IPR010982">
    <property type="entry name" value="Lambda_DNA-bd_dom_sf"/>
</dbReference>
<dbReference type="Pfam" id="PF13560">
    <property type="entry name" value="HTH_31"/>
    <property type="match status" value="1"/>
</dbReference>
<evidence type="ECO:0000313" key="2">
    <source>
        <dbReference type="EMBL" id="MFC2967341.1"/>
    </source>
</evidence>
<evidence type="ECO:0000259" key="1">
    <source>
        <dbReference type="PROSITE" id="PS50943"/>
    </source>
</evidence>